<protein>
    <recommendedName>
        <fullName evidence="2 3">Single-stranded DNA-binding protein</fullName>
        <shortName evidence="2">SSB</shortName>
    </recommendedName>
</protein>
<accession>A0ABZ2M032</accession>
<dbReference type="InterPro" id="IPR011344">
    <property type="entry name" value="ssDNA-bd"/>
</dbReference>
<keyword evidence="6" id="KW-1185">Reference proteome</keyword>
<proteinExistence type="inferred from homology"/>
<dbReference type="PANTHER" id="PTHR10302">
    <property type="entry name" value="SINGLE-STRANDED DNA-BINDING PROTEIN"/>
    <property type="match status" value="1"/>
</dbReference>
<evidence type="ECO:0000256" key="1">
    <source>
        <dbReference type="ARBA" id="ARBA00023125"/>
    </source>
</evidence>
<gene>
    <name evidence="5" type="primary">ssb</name>
    <name evidence="5" type="ORF">LZC94_47170</name>
</gene>
<evidence type="ECO:0000256" key="3">
    <source>
        <dbReference type="PIRNR" id="PIRNR002070"/>
    </source>
</evidence>
<reference evidence="5 6" key="1">
    <citation type="submission" date="2021-12" db="EMBL/GenBank/DDBJ databases">
        <title>Discovery of the Pendulisporaceae a myxobacterial family with distinct sporulation behavior and unique specialized metabolism.</title>
        <authorList>
            <person name="Garcia R."/>
            <person name="Popoff A."/>
            <person name="Bader C.D."/>
            <person name="Loehr J."/>
            <person name="Walesch S."/>
            <person name="Walt C."/>
            <person name="Boldt J."/>
            <person name="Bunk B."/>
            <person name="Haeckl F.J.F.P.J."/>
            <person name="Gunesch A.P."/>
            <person name="Birkelbach J."/>
            <person name="Nuebel U."/>
            <person name="Pietschmann T."/>
            <person name="Bach T."/>
            <person name="Mueller R."/>
        </authorList>
    </citation>
    <scope>NUCLEOTIDE SEQUENCE [LARGE SCALE GENOMIC DNA]</scope>
    <source>
        <strain evidence="5 6">MSr11954</strain>
    </source>
</reference>
<dbReference type="NCBIfam" id="TIGR00621">
    <property type="entry name" value="ssb"/>
    <property type="match status" value="1"/>
</dbReference>
<dbReference type="Gene3D" id="2.40.50.140">
    <property type="entry name" value="Nucleic acid-binding proteins"/>
    <property type="match status" value="1"/>
</dbReference>
<dbReference type="PIRSF" id="PIRSF002070">
    <property type="entry name" value="SSB"/>
    <property type="match status" value="1"/>
</dbReference>
<evidence type="ECO:0000313" key="6">
    <source>
        <dbReference type="Proteomes" id="UP001370348"/>
    </source>
</evidence>
<name>A0ABZ2M032_9BACT</name>
<feature type="region of interest" description="Disordered" evidence="4">
    <location>
        <begin position="106"/>
        <end position="156"/>
    </location>
</feature>
<feature type="compositionally biased region" description="Gly residues" evidence="4">
    <location>
        <begin position="146"/>
        <end position="156"/>
    </location>
</feature>
<dbReference type="Proteomes" id="UP001370348">
    <property type="component" value="Chromosome"/>
</dbReference>
<dbReference type="CDD" id="cd04496">
    <property type="entry name" value="SSB_OBF"/>
    <property type="match status" value="1"/>
</dbReference>
<comment type="caution">
    <text evidence="2">Lacks conserved residue(s) required for the propagation of feature annotation.</text>
</comment>
<feature type="compositionally biased region" description="Basic and acidic residues" evidence="4">
    <location>
        <begin position="131"/>
        <end position="145"/>
    </location>
</feature>
<dbReference type="InterPro" id="IPR012340">
    <property type="entry name" value="NA-bd_OB-fold"/>
</dbReference>
<feature type="compositionally biased region" description="Low complexity" evidence="4">
    <location>
        <begin position="117"/>
        <end position="130"/>
    </location>
</feature>
<comment type="subunit">
    <text evidence="2">Homotetramer.</text>
</comment>
<evidence type="ECO:0000256" key="4">
    <source>
        <dbReference type="SAM" id="MobiDB-lite"/>
    </source>
</evidence>
<dbReference type="PANTHER" id="PTHR10302:SF27">
    <property type="entry name" value="SINGLE-STRANDED DNA-BINDING PROTEIN"/>
    <property type="match status" value="1"/>
</dbReference>
<dbReference type="RefSeq" id="WP_394825017.1">
    <property type="nucleotide sequence ID" value="NZ_CP089984.1"/>
</dbReference>
<dbReference type="HAMAP" id="MF_00984">
    <property type="entry name" value="SSB"/>
    <property type="match status" value="1"/>
</dbReference>
<evidence type="ECO:0000313" key="5">
    <source>
        <dbReference type="EMBL" id="WXB15391.1"/>
    </source>
</evidence>
<dbReference type="PROSITE" id="PS50935">
    <property type="entry name" value="SSB"/>
    <property type="match status" value="1"/>
</dbReference>
<dbReference type="Pfam" id="PF00436">
    <property type="entry name" value="SSB"/>
    <property type="match status" value="1"/>
</dbReference>
<dbReference type="GO" id="GO:0003677">
    <property type="term" value="F:DNA binding"/>
    <property type="evidence" value="ECO:0007669"/>
    <property type="project" value="UniProtKB-KW"/>
</dbReference>
<dbReference type="SUPFAM" id="SSF50249">
    <property type="entry name" value="Nucleic acid-binding proteins"/>
    <property type="match status" value="1"/>
</dbReference>
<dbReference type="InterPro" id="IPR000424">
    <property type="entry name" value="Primosome_PriB/ssb"/>
</dbReference>
<dbReference type="EMBL" id="CP089984">
    <property type="protein sequence ID" value="WXB15391.1"/>
    <property type="molecule type" value="Genomic_DNA"/>
</dbReference>
<organism evidence="5 6">
    <name type="scientific">Pendulispora albinea</name>
    <dbReference type="NCBI Taxonomy" id="2741071"/>
    <lineage>
        <taxon>Bacteria</taxon>
        <taxon>Pseudomonadati</taxon>
        <taxon>Myxococcota</taxon>
        <taxon>Myxococcia</taxon>
        <taxon>Myxococcales</taxon>
        <taxon>Sorangiineae</taxon>
        <taxon>Pendulisporaceae</taxon>
        <taxon>Pendulispora</taxon>
    </lineage>
</organism>
<sequence>MNGFNRVHLLGNLAGDPELKTIPSGTSVLKLRIACSESYLDASSHRQERTEWVNVSVWGKRGEALAKILSKGDRVFVEGSLHTSSYEKEGEKRYFTEVNAREVVLNGARRSSDEPEQAPAPARRQSASRAAEPRRAPPAHADDYGRGFGGDGDVPF</sequence>
<keyword evidence="1 2" id="KW-0238">DNA-binding</keyword>
<evidence type="ECO:0000256" key="2">
    <source>
        <dbReference type="HAMAP-Rule" id="MF_00984"/>
    </source>
</evidence>